<feature type="region of interest" description="Disordered" evidence="7">
    <location>
        <begin position="175"/>
        <end position="215"/>
    </location>
</feature>
<evidence type="ECO:0000313" key="9">
    <source>
        <dbReference type="EMBL" id="CAK0783511.1"/>
    </source>
</evidence>
<comment type="caution">
    <text evidence="9">The sequence shown here is derived from an EMBL/GenBank/DDBJ whole genome shotgun (WGS) entry which is preliminary data.</text>
</comment>
<dbReference type="GO" id="GO:0046873">
    <property type="term" value="F:metal ion transmembrane transporter activity"/>
    <property type="evidence" value="ECO:0007669"/>
    <property type="project" value="InterPro"/>
</dbReference>
<comment type="subcellular location">
    <subcellularLocation>
        <location evidence="1">Endomembrane system</location>
        <topology evidence="1">Multi-pass membrane protein</topology>
    </subcellularLocation>
    <subcellularLocation>
        <location evidence="2">Golgi apparatus membrane</location>
    </subcellularLocation>
</comment>
<proteinExistence type="predicted"/>
<sequence>MIGVLSSASVGLKDTVLERFSALLRLPFATSILTKAPRYTLSISPAAATAVIPLLGRYPGFSPPSAAPQAAAMPLSTAQHLTATCAVMFISALGAGYLPTLVKMSDAKFASLGALGAGLLTGTALAVILPEGFHAFQAARAAADEAMPDWTVGAVLVAGFLGMLLLDQLQHKVGSEHGHGHGHGRGTPHLHSSDDDLEEGALSAGASPSRGVGKGKQDAAGRALVGLLVHSAADGFAVGASSVSSSASLPFLVAVAMVLHKAPVAFGLATYLLSAKWAPQRARQALLVFAAASPVVAALTYLAIMVVPGLSSQV</sequence>
<evidence type="ECO:0000256" key="5">
    <source>
        <dbReference type="ARBA" id="ARBA00023034"/>
    </source>
</evidence>
<feature type="transmembrane region" description="Helical" evidence="8">
    <location>
        <begin position="285"/>
        <end position="307"/>
    </location>
</feature>
<dbReference type="PANTHER" id="PTHR16133">
    <property type="entry name" value="SOLUTE CARRIER FAMILY 39 ZINC TRANSPORTER , MEMBER 9-RELATED"/>
    <property type="match status" value="1"/>
</dbReference>
<dbReference type="Proteomes" id="UP001314263">
    <property type="component" value="Unassembled WGS sequence"/>
</dbReference>
<evidence type="ECO:0000256" key="4">
    <source>
        <dbReference type="ARBA" id="ARBA00022989"/>
    </source>
</evidence>
<dbReference type="AlphaFoldDB" id="A0AAV1I832"/>
<feature type="transmembrane region" description="Helical" evidence="8">
    <location>
        <begin position="223"/>
        <end position="243"/>
    </location>
</feature>
<feature type="transmembrane region" description="Helical" evidence="8">
    <location>
        <begin position="110"/>
        <end position="130"/>
    </location>
</feature>
<dbReference type="Pfam" id="PF02535">
    <property type="entry name" value="Zip"/>
    <property type="match status" value="1"/>
</dbReference>
<dbReference type="GO" id="GO:0000139">
    <property type="term" value="C:Golgi membrane"/>
    <property type="evidence" value="ECO:0007669"/>
    <property type="project" value="UniProtKB-SubCell"/>
</dbReference>
<name>A0AAV1I832_9CHLO</name>
<keyword evidence="3 8" id="KW-0812">Transmembrane</keyword>
<evidence type="ECO:0000256" key="3">
    <source>
        <dbReference type="ARBA" id="ARBA00022692"/>
    </source>
</evidence>
<keyword evidence="5" id="KW-0333">Golgi apparatus</keyword>
<feature type="transmembrane region" description="Helical" evidence="8">
    <location>
        <begin position="150"/>
        <end position="166"/>
    </location>
</feature>
<feature type="transmembrane region" description="Helical" evidence="8">
    <location>
        <begin position="249"/>
        <end position="273"/>
    </location>
</feature>
<keyword evidence="6 8" id="KW-0472">Membrane</keyword>
<reference evidence="9 10" key="1">
    <citation type="submission" date="2023-10" db="EMBL/GenBank/DDBJ databases">
        <authorList>
            <person name="Maclean D."/>
            <person name="Macfadyen A."/>
        </authorList>
    </citation>
    <scope>NUCLEOTIDE SEQUENCE [LARGE SCALE GENOMIC DNA]</scope>
</reference>
<dbReference type="GO" id="GO:0006829">
    <property type="term" value="P:zinc ion transport"/>
    <property type="evidence" value="ECO:0007669"/>
    <property type="project" value="InterPro"/>
</dbReference>
<dbReference type="InterPro" id="IPR003689">
    <property type="entry name" value="ZIP"/>
</dbReference>
<evidence type="ECO:0000256" key="2">
    <source>
        <dbReference type="ARBA" id="ARBA00004394"/>
    </source>
</evidence>
<evidence type="ECO:0000256" key="7">
    <source>
        <dbReference type="SAM" id="MobiDB-lite"/>
    </source>
</evidence>
<dbReference type="EMBL" id="CAUYUE010000008">
    <property type="protein sequence ID" value="CAK0783511.1"/>
    <property type="molecule type" value="Genomic_DNA"/>
</dbReference>
<keyword evidence="4 8" id="KW-1133">Transmembrane helix</keyword>
<evidence type="ECO:0000256" key="1">
    <source>
        <dbReference type="ARBA" id="ARBA00004127"/>
    </source>
</evidence>
<evidence type="ECO:0000313" key="10">
    <source>
        <dbReference type="Proteomes" id="UP001314263"/>
    </source>
</evidence>
<keyword evidence="10" id="KW-1185">Reference proteome</keyword>
<dbReference type="InterPro" id="IPR045891">
    <property type="entry name" value="ZIP9"/>
</dbReference>
<dbReference type="PANTHER" id="PTHR16133:SF0">
    <property type="entry name" value="ZINC_IRON REGULATED TRANSPORTER-RELATED PROTEIN 102B, ISOFORM E"/>
    <property type="match status" value="1"/>
</dbReference>
<gene>
    <name evidence="9" type="ORF">CVIRNUC_006710</name>
</gene>
<protein>
    <submittedName>
        <fullName evidence="9">Uncharacterized protein</fullName>
    </submittedName>
</protein>
<evidence type="ECO:0000256" key="8">
    <source>
        <dbReference type="SAM" id="Phobius"/>
    </source>
</evidence>
<evidence type="ECO:0000256" key="6">
    <source>
        <dbReference type="ARBA" id="ARBA00023136"/>
    </source>
</evidence>
<feature type="transmembrane region" description="Helical" evidence="8">
    <location>
        <begin position="78"/>
        <end position="98"/>
    </location>
</feature>
<organism evidence="9 10">
    <name type="scientific">Coccomyxa viridis</name>
    <dbReference type="NCBI Taxonomy" id="1274662"/>
    <lineage>
        <taxon>Eukaryota</taxon>
        <taxon>Viridiplantae</taxon>
        <taxon>Chlorophyta</taxon>
        <taxon>core chlorophytes</taxon>
        <taxon>Trebouxiophyceae</taxon>
        <taxon>Trebouxiophyceae incertae sedis</taxon>
        <taxon>Coccomyxaceae</taxon>
        <taxon>Coccomyxa</taxon>
    </lineage>
</organism>
<accession>A0AAV1I832</accession>